<reference evidence="3" key="2">
    <citation type="submission" date="2020-09" db="EMBL/GenBank/DDBJ databases">
        <authorList>
            <person name="Sun Q."/>
            <person name="Ohkuma M."/>
        </authorList>
    </citation>
    <scope>NUCLEOTIDE SEQUENCE</scope>
    <source>
        <strain evidence="3">JCM 19831</strain>
    </source>
</reference>
<evidence type="ECO:0000313" key="4">
    <source>
        <dbReference type="Proteomes" id="UP000642070"/>
    </source>
</evidence>
<dbReference type="PROSITE" id="PS51257">
    <property type="entry name" value="PROKAR_LIPOPROTEIN"/>
    <property type="match status" value="1"/>
</dbReference>
<name>A0A917TMJ2_9ACTN</name>
<dbReference type="Pfam" id="PF14016">
    <property type="entry name" value="DUF4232"/>
    <property type="match status" value="1"/>
</dbReference>
<sequence>MRRALALALALLVLAGCGTRREGDEESGSGITAPEDGRLPPAPHATVLSHPAPSRSPSVFPGTPQPTCVAGLSVTVGGFDAAMGLRALGIRLTNCGSSQYRVRGEPAVRLLDAERKPFDITVNADGAPALPDQYQGPAPEIVLAPGESAAAMVLWRNTLTDYTTATMGTYLEVVPGPGRAPQLLTEHGPYDTGNTARLRVSHWIRAGQPR</sequence>
<feature type="domain" description="DUF4232" evidence="2">
    <location>
        <begin position="70"/>
        <end position="203"/>
    </location>
</feature>
<dbReference type="AlphaFoldDB" id="A0A917TMJ2"/>
<dbReference type="InterPro" id="IPR025326">
    <property type="entry name" value="DUF4232"/>
</dbReference>
<dbReference type="Proteomes" id="UP000642070">
    <property type="component" value="Unassembled WGS sequence"/>
</dbReference>
<gene>
    <name evidence="3" type="ORF">GCM10007977_032930</name>
</gene>
<evidence type="ECO:0000259" key="2">
    <source>
        <dbReference type="Pfam" id="PF14016"/>
    </source>
</evidence>
<accession>A0A917TMJ2</accession>
<comment type="caution">
    <text evidence="3">The sequence shown here is derived from an EMBL/GenBank/DDBJ whole genome shotgun (WGS) entry which is preliminary data.</text>
</comment>
<evidence type="ECO:0000313" key="3">
    <source>
        <dbReference type="EMBL" id="GGM29068.1"/>
    </source>
</evidence>
<keyword evidence="4" id="KW-1185">Reference proteome</keyword>
<organism evidence="3 4">
    <name type="scientific">Dactylosporangium sucinum</name>
    <dbReference type="NCBI Taxonomy" id="1424081"/>
    <lineage>
        <taxon>Bacteria</taxon>
        <taxon>Bacillati</taxon>
        <taxon>Actinomycetota</taxon>
        <taxon>Actinomycetes</taxon>
        <taxon>Micromonosporales</taxon>
        <taxon>Micromonosporaceae</taxon>
        <taxon>Dactylosporangium</taxon>
    </lineage>
</organism>
<dbReference type="EMBL" id="BMPI01000014">
    <property type="protein sequence ID" value="GGM29068.1"/>
    <property type="molecule type" value="Genomic_DNA"/>
</dbReference>
<evidence type="ECO:0000256" key="1">
    <source>
        <dbReference type="SAM" id="MobiDB-lite"/>
    </source>
</evidence>
<proteinExistence type="predicted"/>
<feature type="region of interest" description="Disordered" evidence="1">
    <location>
        <begin position="20"/>
        <end position="61"/>
    </location>
</feature>
<reference evidence="3" key="1">
    <citation type="journal article" date="2014" name="Int. J. Syst. Evol. Microbiol.">
        <title>Complete genome sequence of Corynebacterium casei LMG S-19264T (=DSM 44701T), isolated from a smear-ripened cheese.</title>
        <authorList>
            <consortium name="US DOE Joint Genome Institute (JGI-PGF)"/>
            <person name="Walter F."/>
            <person name="Albersmeier A."/>
            <person name="Kalinowski J."/>
            <person name="Ruckert C."/>
        </authorList>
    </citation>
    <scope>NUCLEOTIDE SEQUENCE</scope>
    <source>
        <strain evidence="3">JCM 19831</strain>
    </source>
</reference>
<protein>
    <recommendedName>
        <fullName evidence="2">DUF4232 domain-containing protein</fullName>
    </recommendedName>
</protein>